<sequence>MAFLIRTDFLTSIETQDLDVITSTNDNILNDAIDTAEIMFKSYISDRYDVNFIFYNVLAYSYENTFQIGNKIVLYAEEFIFGKTYLVGNLVNDPATGNVYRSILNGTSQPLTNATYWTLYGVNKSIYECIAIATNKRPNETAFFILKTSRNALVIRLMVDLVIYDLHSRLSPRNIPEHRIARRDDVIKYLKDIANPRSNVNPDFPLKTQEENQGVDISFGTTTNLNTY</sequence>
<name>A0A6J5L4Q9_9CAUD</name>
<gene>
    <name evidence="1" type="ORF">UFOVP105_30</name>
</gene>
<organism evidence="1">
    <name type="scientific">uncultured Caudovirales phage</name>
    <dbReference type="NCBI Taxonomy" id="2100421"/>
    <lineage>
        <taxon>Viruses</taxon>
        <taxon>Duplodnaviria</taxon>
        <taxon>Heunggongvirae</taxon>
        <taxon>Uroviricota</taxon>
        <taxon>Caudoviricetes</taxon>
        <taxon>Peduoviridae</taxon>
        <taxon>Maltschvirus</taxon>
        <taxon>Maltschvirus maltsch</taxon>
    </lineage>
</organism>
<reference evidence="1" key="1">
    <citation type="submission" date="2020-04" db="EMBL/GenBank/DDBJ databases">
        <authorList>
            <person name="Chiriac C."/>
            <person name="Salcher M."/>
            <person name="Ghai R."/>
            <person name="Kavagutti S V."/>
        </authorList>
    </citation>
    <scope>NUCLEOTIDE SEQUENCE</scope>
</reference>
<evidence type="ECO:0000313" key="1">
    <source>
        <dbReference type="EMBL" id="CAB4128293.1"/>
    </source>
</evidence>
<protein>
    <submittedName>
        <fullName evidence="1">Uncharacterized protein</fullName>
    </submittedName>
</protein>
<proteinExistence type="predicted"/>
<dbReference type="EMBL" id="LR796222">
    <property type="protein sequence ID" value="CAB4128293.1"/>
    <property type="molecule type" value="Genomic_DNA"/>
</dbReference>
<accession>A0A6J5L4Q9</accession>